<evidence type="ECO:0000313" key="3">
    <source>
        <dbReference type="EMBL" id="KAK0062156.1"/>
    </source>
</evidence>
<evidence type="ECO:0000256" key="1">
    <source>
        <dbReference type="SAM" id="SignalP"/>
    </source>
</evidence>
<dbReference type="Proteomes" id="UP001233172">
    <property type="component" value="Unassembled WGS sequence"/>
</dbReference>
<keyword evidence="1" id="KW-0732">Signal</keyword>
<dbReference type="InterPro" id="IPR012338">
    <property type="entry name" value="Beta-lactam/transpept-like"/>
</dbReference>
<feature type="chain" id="PRO_5041988616" evidence="1">
    <location>
        <begin position="25"/>
        <end position="116"/>
    </location>
</feature>
<dbReference type="Gene3D" id="3.40.710.10">
    <property type="entry name" value="DD-peptidase/beta-lactamase superfamily"/>
    <property type="match status" value="1"/>
</dbReference>
<dbReference type="SUPFAM" id="SSF56601">
    <property type="entry name" value="beta-lactamase/transpeptidase-like"/>
    <property type="match status" value="1"/>
</dbReference>
<accession>A0AAD8BWJ6</accession>
<name>A0AAD8BWJ6_BIOPF</name>
<dbReference type="AlphaFoldDB" id="A0AAD8BWJ6"/>
<organism evidence="3 4">
    <name type="scientific">Biomphalaria pfeifferi</name>
    <name type="common">Bloodfluke planorb</name>
    <name type="synonym">Freshwater snail</name>
    <dbReference type="NCBI Taxonomy" id="112525"/>
    <lineage>
        <taxon>Eukaryota</taxon>
        <taxon>Metazoa</taxon>
        <taxon>Spiralia</taxon>
        <taxon>Lophotrochozoa</taxon>
        <taxon>Mollusca</taxon>
        <taxon>Gastropoda</taxon>
        <taxon>Heterobranchia</taxon>
        <taxon>Euthyneura</taxon>
        <taxon>Panpulmonata</taxon>
        <taxon>Hygrophila</taxon>
        <taxon>Lymnaeoidea</taxon>
        <taxon>Planorbidae</taxon>
        <taxon>Biomphalaria</taxon>
    </lineage>
</organism>
<proteinExistence type="predicted"/>
<feature type="domain" description="Beta-lactamase-related" evidence="2">
    <location>
        <begin position="46"/>
        <end position="108"/>
    </location>
</feature>
<protein>
    <submittedName>
        <fullName evidence="3">Gigasin-6</fullName>
    </submittedName>
</protein>
<dbReference type="Pfam" id="PF00144">
    <property type="entry name" value="Beta-lactamase"/>
    <property type="match status" value="1"/>
</dbReference>
<reference evidence="3" key="1">
    <citation type="journal article" date="2023" name="PLoS Negl. Trop. Dis.">
        <title>A genome sequence for Biomphalaria pfeifferi, the major vector snail for the human-infecting parasite Schistosoma mansoni.</title>
        <authorList>
            <person name="Bu L."/>
            <person name="Lu L."/>
            <person name="Laidemitt M.R."/>
            <person name="Zhang S.M."/>
            <person name="Mutuku M."/>
            <person name="Mkoji G."/>
            <person name="Steinauer M."/>
            <person name="Loker E.S."/>
        </authorList>
    </citation>
    <scope>NUCLEOTIDE SEQUENCE</scope>
    <source>
        <strain evidence="3">KasaAsao</strain>
    </source>
</reference>
<comment type="caution">
    <text evidence="3">The sequence shown here is derived from an EMBL/GenBank/DDBJ whole genome shotgun (WGS) entry which is preliminary data.</text>
</comment>
<feature type="signal peptide" evidence="1">
    <location>
        <begin position="1"/>
        <end position="24"/>
    </location>
</feature>
<evidence type="ECO:0000259" key="2">
    <source>
        <dbReference type="Pfam" id="PF00144"/>
    </source>
</evidence>
<reference evidence="3" key="2">
    <citation type="submission" date="2023-04" db="EMBL/GenBank/DDBJ databases">
        <authorList>
            <person name="Bu L."/>
            <person name="Lu L."/>
            <person name="Laidemitt M.R."/>
            <person name="Zhang S.M."/>
            <person name="Mutuku M."/>
            <person name="Mkoji G."/>
            <person name="Steinauer M."/>
            <person name="Loker E.S."/>
        </authorList>
    </citation>
    <scope>NUCLEOTIDE SEQUENCE</scope>
    <source>
        <strain evidence="3">KasaAsao</strain>
        <tissue evidence="3">Whole Snail</tissue>
    </source>
</reference>
<keyword evidence="4" id="KW-1185">Reference proteome</keyword>
<sequence>MASLTLLFLSHIPLLTLLLTFSSGSPVQSPDVLTPEEIRAIEPFTEDVMACANIPGLSLGIIRGGATYEIGLGNANTDDGHAASESTIFNLGSTAKAFVPYVLAELMNGADNSLAK</sequence>
<evidence type="ECO:0000313" key="4">
    <source>
        <dbReference type="Proteomes" id="UP001233172"/>
    </source>
</evidence>
<gene>
    <name evidence="3" type="ORF">Bpfe_008257</name>
</gene>
<dbReference type="EMBL" id="JASAOG010000026">
    <property type="protein sequence ID" value="KAK0062156.1"/>
    <property type="molecule type" value="Genomic_DNA"/>
</dbReference>
<dbReference type="InterPro" id="IPR001466">
    <property type="entry name" value="Beta-lactam-related"/>
</dbReference>